<comment type="caution">
    <text evidence="3">The sequence shown here is derived from an EMBL/GenBank/DDBJ whole genome shotgun (WGS) entry which is preliminary data.</text>
</comment>
<dbReference type="Proteomes" id="UP001138540">
    <property type="component" value="Unassembled WGS sequence"/>
</dbReference>
<name>A0ABR6NAF9_9SPHN</name>
<organism evidence="3 4">
    <name type="scientific">Sphingobium lignivorans</name>
    <dbReference type="NCBI Taxonomy" id="2735886"/>
    <lineage>
        <taxon>Bacteria</taxon>
        <taxon>Pseudomonadati</taxon>
        <taxon>Pseudomonadota</taxon>
        <taxon>Alphaproteobacteria</taxon>
        <taxon>Sphingomonadales</taxon>
        <taxon>Sphingomonadaceae</taxon>
        <taxon>Sphingobium</taxon>
    </lineage>
</organism>
<feature type="compositionally biased region" description="Basic and acidic residues" evidence="1">
    <location>
        <begin position="38"/>
        <end position="58"/>
    </location>
</feature>
<sequence>MSTSPVLSLPLLIAALACAMPASAQPGWGTPGLGRARAGADDWRSPRLARGQDEREGKVDAARFVAEDAGDALGHGPIAVSATTGGEARAGEPAVYEAAVIDQLVKAGYDTMKASPEGGQIAEIRIVRDVLVPEEQKRKPVSGEMAVGVSNYGSMVGMAVGVDLTKPRKALVSTRLEARVLDRATGKALWEGRAEMATREGDSRWTDQAIATRLADALFDGFPGKSGETLARR</sequence>
<evidence type="ECO:0000313" key="4">
    <source>
        <dbReference type="Proteomes" id="UP001138540"/>
    </source>
</evidence>
<evidence type="ECO:0000256" key="1">
    <source>
        <dbReference type="SAM" id="MobiDB-lite"/>
    </source>
</evidence>
<evidence type="ECO:0008006" key="5">
    <source>
        <dbReference type="Google" id="ProtNLM"/>
    </source>
</evidence>
<feature type="chain" id="PRO_5045753587" description="DUF4136 domain-containing protein" evidence="2">
    <location>
        <begin position="25"/>
        <end position="233"/>
    </location>
</feature>
<gene>
    <name evidence="3" type="ORF">HNP60_000241</name>
</gene>
<evidence type="ECO:0000256" key="2">
    <source>
        <dbReference type="SAM" id="SignalP"/>
    </source>
</evidence>
<dbReference type="EMBL" id="JACHKA010000001">
    <property type="protein sequence ID" value="MBB5984267.1"/>
    <property type="molecule type" value="Genomic_DNA"/>
</dbReference>
<reference evidence="3 4" key="1">
    <citation type="submission" date="2020-08" db="EMBL/GenBank/DDBJ databases">
        <title>Exploring microbial biodiversity for novel pathways involved in the catabolism of aromatic compounds derived from lignin.</title>
        <authorList>
            <person name="Elkins J."/>
        </authorList>
    </citation>
    <scope>NUCLEOTIDE SEQUENCE [LARGE SCALE GENOMIC DNA]</scope>
    <source>
        <strain evidence="3 4">B1D3A</strain>
    </source>
</reference>
<proteinExistence type="predicted"/>
<accession>A0ABR6NAF9</accession>
<keyword evidence="2" id="KW-0732">Signal</keyword>
<feature type="region of interest" description="Disordered" evidence="1">
    <location>
        <begin position="27"/>
        <end position="58"/>
    </location>
</feature>
<dbReference type="RefSeq" id="WP_184149162.1">
    <property type="nucleotide sequence ID" value="NZ_JACHKA010000001.1"/>
</dbReference>
<protein>
    <recommendedName>
        <fullName evidence="5">DUF4136 domain-containing protein</fullName>
    </recommendedName>
</protein>
<evidence type="ECO:0000313" key="3">
    <source>
        <dbReference type="EMBL" id="MBB5984267.1"/>
    </source>
</evidence>
<feature type="signal peptide" evidence="2">
    <location>
        <begin position="1"/>
        <end position="24"/>
    </location>
</feature>
<keyword evidence="4" id="KW-1185">Reference proteome</keyword>